<keyword evidence="3" id="KW-0804">Transcription</keyword>
<accession>A0A0R2CRF1</accession>
<sequence length="149" mass="16468">MGSNSKGDQVLGIGILSRIISNYLNKQLKPLGLNNSNYFFIFFIADHPGASQDDLTKSMFLDHSTIARSVAKLVSLGLLEKRVDAGDKRTSRLFLTPQGEKLQPLLHKLTVEAEEQAFGVLSEAEQQTVLPLLYKAAKLNEKGRIQNAK</sequence>
<keyword evidence="1" id="KW-0805">Transcription regulation</keyword>
<organism evidence="5 6">
    <name type="scientific">Lentilactobacillus senioris DSM 24302 = JCM 17472</name>
    <dbReference type="NCBI Taxonomy" id="1423802"/>
    <lineage>
        <taxon>Bacteria</taxon>
        <taxon>Bacillati</taxon>
        <taxon>Bacillota</taxon>
        <taxon>Bacilli</taxon>
        <taxon>Lactobacillales</taxon>
        <taxon>Lactobacillaceae</taxon>
        <taxon>Lentilactobacillus</taxon>
    </lineage>
</organism>
<evidence type="ECO:0000259" key="4">
    <source>
        <dbReference type="PROSITE" id="PS50995"/>
    </source>
</evidence>
<dbReference type="EMBL" id="AYZR01000004">
    <property type="protein sequence ID" value="KRM94369.1"/>
    <property type="molecule type" value="Genomic_DNA"/>
</dbReference>
<dbReference type="InterPro" id="IPR023187">
    <property type="entry name" value="Tscrpt_reg_MarR-type_CS"/>
</dbReference>
<feature type="domain" description="HTH marR-type" evidence="4">
    <location>
        <begin position="1"/>
        <end position="138"/>
    </location>
</feature>
<reference evidence="5 6" key="1">
    <citation type="journal article" date="2015" name="Genome Announc.">
        <title>Expanding the biotechnology potential of lactobacilli through comparative genomics of 213 strains and associated genera.</title>
        <authorList>
            <person name="Sun Z."/>
            <person name="Harris H.M."/>
            <person name="McCann A."/>
            <person name="Guo C."/>
            <person name="Argimon S."/>
            <person name="Zhang W."/>
            <person name="Yang X."/>
            <person name="Jeffery I.B."/>
            <person name="Cooney J.C."/>
            <person name="Kagawa T.F."/>
            <person name="Liu W."/>
            <person name="Song Y."/>
            <person name="Salvetti E."/>
            <person name="Wrobel A."/>
            <person name="Rasinkangas P."/>
            <person name="Parkhill J."/>
            <person name="Rea M.C."/>
            <person name="O'Sullivan O."/>
            <person name="Ritari J."/>
            <person name="Douillard F.P."/>
            <person name="Paul Ross R."/>
            <person name="Yang R."/>
            <person name="Briner A.E."/>
            <person name="Felis G.E."/>
            <person name="de Vos W.M."/>
            <person name="Barrangou R."/>
            <person name="Klaenhammer T.R."/>
            <person name="Caufield P.W."/>
            <person name="Cui Y."/>
            <person name="Zhang H."/>
            <person name="O'Toole P.W."/>
        </authorList>
    </citation>
    <scope>NUCLEOTIDE SEQUENCE [LARGE SCALE GENOMIC DNA]</scope>
    <source>
        <strain evidence="5 6">DSM 24302</strain>
    </source>
</reference>
<dbReference type="SMART" id="SM00347">
    <property type="entry name" value="HTH_MARR"/>
    <property type="match status" value="1"/>
</dbReference>
<evidence type="ECO:0000256" key="1">
    <source>
        <dbReference type="ARBA" id="ARBA00023015"/>
    </source>
</evidence>
<dbReference type="Gene3D" id="1.10.10.10">
    <property type="entry name" value="Winged helix-like DNA-binding domain superfamily/Winged helix DNA-binding domain"/>
    <property type="match status" value="1"/>
</dbReference>
<dbReference type="PROSITE" id="PS50995">
    <property type="entry name" value="HTH_MARR_2"/>
    <property type="match status" value="1"/>
</dbReference>
<dbReference type="RefSeq" id="WP_054670051.1">
    <property type="nucleotide sequence ID" value="NZ_AYZR01000004.1"/>
</dbReference>
<comment type="caution">
    <text evidence="5">The sequence shown here is derived from an EMBL/GenBank/DDBJ whole genome shotgun (WGS) entry which is preliminary data.</text>
</comment>
<protein>
    <recommendedName>
        <fullName evidence="4">HTH marR-type domain-containing protein</fullName>
    </recommendedName>
</protein>
<dbReference type="Proteomes" id="UP000051256">
    <property type="component" value="Unassembled WGS sequence"/>
</dbReference>
<dbReference type="Pfam" id="PF12802">
    <property type="entry name" value="MarR_2"/>
    <property type="match status" value="1"/>
</dbReference>
<dbReference type="PROSITE" id="PS01117">
    <property type="entry name" value="HTH_MARR_1"/>
    <property type="match status" value="1"/>
</dbReference>
<dbReference type="GO" id="GO:0003700">
    <property type="term" value="F:DNA-binding transcription factor activity"/>
    <property type="evidence" value="ECO:0007669"/>
    <property type="project" value="InterPro"/>
</dbReference>
<dbReference type="PATRIC" id="fig|1423802.4.peg.1342"/>
<evidence type="ECO:0000313" key="6">
    <source>
        <dbReference type="Proteomes" id="UP000051256"/>
    </source>
</evidence>
<dbReference type="PANTHER" id="PTHR42756">
    <property type="entry name" value="TRANSCRIPTIONAL REGULATOR, MARR"/>
    <property type="match status" value="1"/>
</dbReference>
<dbReference type="InterPro" id="IPR000835">
    <property type="entry name" value="HTH_MarR-typ"/>
</dbReference>
<dbReference type="GO" id="GO:0003677">
    <property type="term" value="F:DNA binding"/>
    <property type="evidence" value="ECO:0007669"/>
    <property type="project" value="UniProtKB-KW"/>
</dbReference>
<keyword evidence="6" id="KW-1185">Reference proteome</keyword>
<dbReference type="InterPro" id="IPR036390">
    <property type="entry name" value="WH_DNA-bd_sf"/>
</dbReference>
<gene>
    <name evidence="5" type="ORF">FC56_GL001323</name>
</gene>
<dbReference type="STRING" id="1423802.FC56_GL001323"/>
<dbReference type="SUPFAM" id="SSF46785">
    <property type="entry name" value="Winged helix' DNA-binding domain"/>
    <property type="match status" value="1"/>
</dbReference>
<dbReference type="InterPro" id="IPR036388">
    <property type="entry name" value="WH-like_DNA-bd_sf"/>
</dbReference>
<dbReference type="PANTHER" id="PTHR42756:SF1">
    <property type="entry name" value="TRANSCRIPTIONAL REPRESSOR OF EMRAB OPERON"/>
    <property type="match status" value="1"/>
</dbReference>
<evidence type="ECO:0000313" key="5">
    <source>
        <dbReference type="EMBL" id="KRM94369.1"/>
    </source>
</evidence>
<dbReference type="PRINTS" id="PR00598">
    <property type="entry name" value="HTHMARR"/>
</dbReference>
<keyword evidence="2" id="KW-0238">DNA-binding</keyword>
<dbReference type="AlphaFoldDB" id="A0A0R2CRF1"/>
<name>A0A0R2CRF1_9LACO</name>
<proteinExistence type="predicted"/>
<evidence type="ECO:0000256" key="2">
    <source>
        <dbReference type="ARBA" id="ARBA00023125"/>
    </source>
</evidence>
<evidence type="ECO:0000256" key="3">
    <source>
        <dbReference type="ARBA" id="ARBA00023163"/>
    </source>
</evidence>